<sequence length="1183" mass="128739">MWTEGLFENALPSSTPEETDRRKDRNPTAQNQGKHHPCRMKTLVSLRPPNPSCPGPDSAEMGQRQDYESLQQAPGAILTLHILFYKRPGPLASRESELMLVSKWTAVSSQPGRPQRRRAVSQPRYRLPLGAFLLTSSPRQEVQKEGNGPVHQQPLRGTDSSERSLRQCLWRFQQGRSLESGGTPGRVPCPWDPSSGQTNFSRTEMLIWAEMGCDKRHDPRQTGLRLSTTKGAVFHETCGADPRVTHCVSPCPCHPDGSLRLLGADAWTAVTSPETLSGTASRVSMGQNAKHFTRYKTRRDLWVRAQNPGAGMALKSMWPITYIWRSGHQLFPTEPPQGRARCATGSAAPNRPSPLMQCLSHGPCKLSDDKHLGSKQRGEEKRVQNDAFHQQRRQVDAEPPGPRVTASLAACPPAQHPTSGFQAHNVVTSNVLSRYKGGRRPSRRLISSYPSQKPAGPAQRLRPRAPAGKAVPSYRRQRTGSPPPPAPLTIRRRPKGSLLTFTPFESKQGPRQALSWTKCSQRLTGKPARNHCWLFIHLPVGGARSKNVLCVGLPLRQLSWVCQDGGRFKSHIRGHQDTGRDLTTPEASSTGHSSAEGWALGEGQEGRTRGHKQGLRTNLAPSPPGRTVGFTSIPWMGSAKRGEWGTPLGDEPQWLMEVLRAEASGSGENSSSSEVTKPDWNDTPSPNEHCLCQKNTRPSFSPNAAVFSPDTLGPALLEEQEKRAGRVHSAAREKRWGGVAEPPLKFQVPRGHFLLPSHFSRPTAKQIAPYPGCHVQVAGPGPPVTAALWCPTSTEDDSTPRGHVDPKASGCPLQAVDQIRQAGGCVCRRTPVCHMIAARTAALTSHFPWMLTEEIKKLSEEAAGYHFHHASGCPEGRDVAVQPGNCICRLPPPPPNGHSSQARHQSEGPQWTPVGQDVTEPDSDSNKPQRPSSRLLLLTCPGSAVKAPSLPSSLPDPHTPAGVSRPASQALPQQGCIQGDRVAGVTARSPRAQALGGSRPPCRQQGLCVPRLAGLSGRARAFQPAHSCLSGVITFAASSASFRVYCILEAFPSTSLTRCFSPEKTLESRRLHGGTRRQGGEKASPAITRQPDGRTPPNASQGGGRPTAPLGETRLLGWLSASLWTNQLTFQGLSRYQCEKPPRILPFLVSPERDARRARGDRPLLGQLPLRGRGGISTEQRVK</sequence>
<gene>
    <name evidence="2" type="ORF">Cadr_000017377</name>
</gene>
<feature type="region of interest" description="Disordered" evidence="1">
    <location>
        <begin position="947"/>
        <end position="973"/>
    </location>
</feature>
<feature type="compositionally biased region" description="Basic and acidic residues" evidence="1">
    <location>
        <begin position="366"/>
        <end position="384"/>
    </location>
</feature>
<dbReference type="AlphaFoldDB" id="A0A5N4DG30"/>
<protein>
    <submittedName>
        <fullName evidence="2">Uncharacterized protein</fullName>
    </submittedName>
</protein>
<comment type="caution">
    <text evidence="2">The sequence shown here is derived from an EMBL/GenBank/DDBJ whole genome shotgun (WGS) entry which is preliminary data.</text>
</comment>
<feature type="region of interest" description="Disordered" evidence="1">
    <location>
        <begin position="435"/>
        <end position="492"/>
    </location>
</feature>
<keyword evidence="3" id="KW-1185">Reference proteome</keyword>
<accession>A0A5N4DG30</accession>
<dbReference type="EMBL" id="JWIN03000012">
    <property type="protein sequence ID" value="KAB1269864.1"/>
    <property type="molecule type" value="Genomic_DNA"/>
</dbReference>
<feature type="region of interest" description="Disordered" evidence="1">
    <location>
        <begin position="572"/>
        <end position="633"/>
    </location>
</feature>
<feature type="compositionally biased region" description="Low complexity" evidence="1">
    <location>
        <begin position="662"/>
        <end position="674"/>
    </location>
</feature>
<feature type="region of interest" description="Disordered" evidence="1">
    <location>
        <begin position="1155"/>
        <end position="1183"/>
    </location>
</feature>
<evidence type="ECO:0000313" key="3">
    <source>
        <dbReference type="Proteomes" id="UP000299084"/>
    </source>
</evidence>
<dbReference type="Proteomes" id="UP000299084">
    <property type="component" value="Unassembled WGS sequence"/>
</dbReference>
<feature type="region of interest" description="Disordered" evidence="1">
    <location>
        <begin position="662"/>
        <end position="689"/>
    </location>
</feature>
<evidence type="ECO:0000313" key="2">
    <source>
        <dbReference type="EMBL" id="KAB1269864.1"/>
    </source>
</evidence>
<proteinExistence type="predicted"/>
<name>A0A5N4DG30_CAMDR</name>
<feature type="region of interest" description="Disordered" evidence="1">
    <location>
        <begin position="1"/>
        <end position="68"/>
    </location>
</feature>
<feature type="compositionally biased region" description="Polar residues" evidence="1">
    <location>
        <begin position="897"/>
        <end position="909"/>
    </location>
</feature>
<organism evidence="2 3">
    <name type="scientific">Camelus dromedarius</name>
    <name type="common">Dromedary</name>
    <name type="synonym">Arabian camel</name>
    <dbReference type="NCBI Taxonomy" id="9838"/>
    <lineage>
        <taxon>Eukaryota</taxon>
        <taxon>Metazoa</taxon>
        <taxon>Chordata</taxon>
        <taxon>Craniata</taxon>
        <taxon>Vertebrata</taxon>
        <taxon>Euteleostomi</taxon>
        <taxon>Mammalia</taxon>
        <taxon>Eutheria</taxon>
        <taxon>Laurasiatheria</taxon>
        <taxon>Artiodactyla</taxon>
        <taxon>Tylopoda</taxon>
        <taxon>Camelidae</taxon>
        <taxon>Camelus</taxon>
    </lineage>
</organism>
<feature type="region of interest" description="Disordered" evidence="1">
    <location>
        <begin position="1067"/>
        <end position="1111"/>
    </location>
</feature>
<feature type="region of interest" description="Disordered" evidence="1">
    <location>
        <begin position="335"/>
        <end position="404"/>
    </location>
</feature>
<feature type="region of interest" description="Disordered" evidence="1">
    <location>
        <begin position="891"/>
        <end position="933"/>
    </location>
</feature>
<reference evidence="2 3" key="1">
    <citation type="journal article" date="2019" name="Mol. Ecol. Resour.">
        <title>Improving Illumina assemblies with Hi-C and long reads: an example with the North African dromedary.</title>
        <authorList>
            <person name="Elbers J.P."/>
            <person name="Rogers M.F."/>
            <person name="Perelman P.L."/>
            <person name="Proskuryakova A.A."/>
            <person name="Serdyukova N.A."/>
            <person name="Johnson W.E."/>
            <person name="Horin P."/>
            <person name="Corander J."/>
            <person name="Murphy D."/>
            <person name="Burger P.A."/>
        </authorList>
    </citation>
    <scope>NUCLEOTIDE SEQUENCE [LARGE SCALE GENOMIC DNA]</scope>
    <source>
        <strain evidence="2">Drom800</strain>
        <tissue evidence="2">Blood</tissue>
    </source>
</reference>
<feature type="region of interest" description="Disordered" evidence="1">
    <location>
        <begin position="137"/>
        <end position="161"/>
    </location>
</feature>
<evidence type="ECO:0000256" key="1">
    <source>
        <dbReference type="SAM" id="MobiDB-lite"/>
    </source>
</evidence>